<organism evidence="1 2">
    <name type="scientific">Chitinophaga rupis</name>
    <dbReference type="NCBI Taxonomy" id="573321"/>
    <lineage>
        <taxon>Bacteria</taxon>
        <taxon>Pseudomonadati</taxon>
        <taxon>Bacteroidota</taxon>
        <taxon>Chitinophagia</taxon>
        <taxon>Chitinophagales</taxon>
        <taxon>Chitinophagaceae</taxon>
        <taxon>Chitinophaga</taxon>
    </lineage>
</organism>
<dbReference type="OrthoDB" id="9182871at2"/>
<dbReference type="PANTHER" id="PTHR38436:SF1">
    <property type="entry name" value="ESTER CYCLASE"/>
    <property type="match status" value="1"/>
</dbReference>
<dbReference type="InterPro" id="IPR009959">
    <property type="entry name" value="Cyclase_SnoaL-like"/>
</dbReference>
<keyword evidence="2" id="KW-1185">Reference proteome</keyword>
<dbReference type="EMBL" id="FOBB01000010">
    <property type="protein sequence ID" value="SEN40628.1"/>
    <property type="molecule type" value="Genomic_DNA"/>
</dbReference>
<protein>
    <submittedName>
        <fullName evidence="1">Predicted ester cyclase</fullName>
    </submittedName>
</protein>
<dbReference type="SUPFAM" id="SSF54427">
    <property type="entry name" value="NTF2-like"/>
    <property type="match status" value="1"/>
</dbReference>
<dbReference type="RefSeq" id="WP_089919666.1">
    <property type="nucleotide sequence ID" value="NZ_FOBB01000010.1"/>
</dbReference>
<proteinExistence type="predicted"/>
<evidence type="ECO:0000313" key="2">
    <source>
        <dbReference type="Proteomes" id="UP000198984"/>
    </source>
</evidence>
<sequence length="155" mass="17287">MTVQHEQPEMVKALTAAERNAITVFYSAWKKKQPELLDEVCTPDWQDIPLGPGQAEGPKGLQDIIRGFSATFPDVEIVIHEIYGTYERAGVRASFVFTHNNELMGIPATGKKVALALHEFHHLKDGRLTHTWHLEDWFGLLLQSGVWAAKGLGGN</sequence>
<dbReference type="AlphaFoldDB" id="A0A1H8GBD8"/>
<name>A0A1H8GBD8_9BACT</name>
<dbReference type="GO" id="GO:0030638">
    <property type="term" value="P:polyketide metabolic process"/>
    <property type="evidence" value="ECO:0007669"/>
    <property type="project" value="InterPro"/>
</dbReference>
<dbReference type="InterPro" id="IPR032710">
    <property type="entry name" value="NTF2-like_dom_sf"/>
</dbReference>
<gene>
    <name evidence="1" type="ORF">SAMN04488505_11077</name>
</gene>
<dbReference type="PANTHER" id="PTHR38436">
    <property type="entry name" value="POLYKETIDE CYCLASE SNOAL-LIKE DOMAIN"/>
    <property type="match status" value="1"/>
</dbReference>
<reference evidence="1 2" key="1">
    <citation type="submission" date="2016-10" db="EMBL/GenBank/DDBJ databases">
        <authorList>
            <person name="de Groot N.N."/>
        </authorList>
    </citation>
    <scope>NUCLEOTIDE SEQUENCE [LARGE SCALE GENOMIC DNA]</scope>
    <source>
        <strain evidence="1 2">DSM 21039</strain>
    </source>
</reference>
<evidence type="ECO:0000313" key="1">
    <source>
        <dbReference type="EMBL" id="SEN40628.1"/>
    </source>
</evidence>
<dbReference type="Proteomes" id="UP000198984">
    <property type="component" value="Unassembled WGS sequence"/>
</dbReference>
<dbReference type="Pfam" id="PF07366">
    <property type="entry name" value="SnoaL"/>
    <property type="match status" value="1"/>
</dbReference>
<dbReference type="Gene3D" id="3.10.450.50">
    <property type="match status" value="1"/>
</dbReference>
<dbReference type="STRING" id="573321.SAMN04488505_11077"/>
<accession>A0A1H8GBD8</accession>